<sequence>MKILNQTVKMEALALSAPHVQVKFYTKQPQYAIPDTPFSVPSSVTTKELSSLINSLVAGESGDGNIADFDFLISGEFLRLPLDQHLAQKEISSEDVVELEYIVHHPAPRPEHSMDHDDWVSSVQGSDKYILSGCYDNTLHIWKTDGGPIMTIPGHTQPVKCVAWVDSQSEEPVSTFLSGSHDQTILLWEWNREKNEIDCRHCCRGHAGSVDCVAVDSSRQRFCSGSWDKMLKLWSAVVNMEEEIEEEVEVSQKKKRKGDKTKKVQTRVPLLTLSGHSEGVSAVTWTDGNEVCTASWDHTIRLWDLEQATQKSLLQGSKVFLDLAYSSLNRLLITASADRHLRLWDPRVKDGAIVKCTYTSHTAWVSSVAWSPANENQFISGSYDNLMKLWDRRSPKAPLYNMGGHEDRILTVDWSIPSLLLSGAADNQLKVYGYLDAQQQLMENI</sequence>
<dbReference type="Gene3D" id="2.130.10.10">
    <property type="entry name" value="YVTN repeat-like/Quinoprotein amine dehydrogenase"/>
    <property type="match status" value="1"/>
</dbReference>
<dbReference type="InterPro" id="IPR015943">
    <property type="entry name" value="WD40/YVTN_repeat-like_dom_sf"/>
</dbReference>
<evidence type="ECO:0000256" key="2">
    <source>
        <dbReference type="ARBA" id="ARBA00022552"/>
    </source>
</evidence>
<dbReference type="InterPro" id="IPR012972">
    <property type="entry name" value="NLE"/>
</dbReference>
<evidence type="ECO:0000256" key="1">
    <source>
        <dbReference type="ARBA" id="ARBA00022517"/>
    </source>
</evidence>
<evidence type="ECO:0000313" key="9">
    <source>
        <dbReference type="EMBL" id="KAL3831739.1"/>
    </source>
</evidence>
<keyword evidence="5 6" id="KW-0539">Nucleus</keyword>
<organism evidence="9 10">
    <name type="scientific">Sinanodonta woodiana</name>
    <name type="common">Chinese pond mussel</name>
    <name type="synonym">Anodonta woodiana</name>
    <dbReference type="NCBI Taxonomy" id="1069815"/>
    <lineage>
        <taxon>Eukaryota</taxon>
        <taxon>Metazoa</taxon>
        <taxon>Spiralia</taxon>
        <taxon>Lophotrochozoa</taxon>
        <taxon>Mollusca</taxon>
        <taxon>Bivalvia</taxon>
        <taxon>Autobranchia</taxon>
        <taxon>Heteroconchia</taxon>
        <taxon>Palaeoheterodonta</taxon>
        <taxon>Unionida</taxon>
        <taxon>Unionoidea</taxon>
        <taxon>Unionidae</taxon>
        <taxon>Unioninae</taxon>
        <taxon>Sinanodonta</taxon>
    </lineage>
</organism>
<dbReference type="PROSITE" id="PS50082">
    <property type="entry name" value="WD_REPEATS_2"/>
    <property type="match status" value="5"/>
</dbReference>
<dbReference type="PROSITE" id="PS50294">
    <property type="entry name" value="WD_REPEATS_REGION"/>
    <property type="match status" value="3"/>
</dbReference>
<dbReference type="SUPFAM" id="SSF50978">
    <property type="entry name" value="WD40 repeat-like"/>
    <property type="match status" value="1"/>
</dbReference>
<dbReference type="PRINTS" id="PR00320">
    <property type="entry name" value="GPROTEINBRPT"/>
</dbReference>
<dbReference type="PANTHER" id="PTHR19855:SF11">
    <property type="entry name" value="RIBOSOME BIOGENESIS PROTEIN WDR12"/>
    <property type="match status" value="1"/>
</dbReference>
<dbReference type="GO" id="GO:0030687">
    <property type="term" value="C:preribosome, large subunit precursor"/>
    <property type="evidence" value="ECO:0007669"/>
    <property type="project" value="UniProtKB-UniRule"/>
</dbReference>
<evidence type="ECO:0000256" key="3">
    <source>
        <dbReference type="ARBA" id="ARBA00022574"/>
    </source>
</evidence>
<dbReference type="InterPro" id="IPR019775">
    <property type="entry name" value="WD40_repeat_CS"/>
</dbReference>
<feature type="repeat" description="WD" evidence="7">
    <location>
        <begin position="358"/>
        <end position="391"/>
    </location>
</feature>
<evidence type="ECO:0000256" key="5">
    <source>
        <dbReference type="ARBA" id="ARBA00023242"/>
    </source>
</evidence>
<dbReference type="GO" id="GO:0005730">
    <property type="term" value="C:nucleolus"/>
    <property type="evidence" value="ECO:0007669"/>
    <property type="project" value="UniProtKB-SubCell"/>
</dbReference>
<dbReference type="PROSITE" id="PS00678">
    <property type="entry name" value="WD_REPEATS_1"/>
    <property type="match status" value="1"/>
</dbReference>
<evidence type="ECO:0000259" key="8">
    <source>
        <dbReference type="Pfam" id="PF08154"/>
    </source>
</evidence>
<feature type="repeat" description="WD" evidence="7">
    <location>
        <begin position="152"/>
        <end position="189"/>
    </location>
</feature>
<name>A0ABD3T499_SINWO</name>
<dbReference type="InterPro" id="IPR028599">
    <property type="entry name" value="WDR12/Ytm1"/>
</dbReference>
<evidence type="ECO:0000256" key="6">
    <source>
        <dbReference type="HAMAP-Rule" id="MF_03029"/>
    </source>
</evidence>
<feature type="repeat" description="WD" evidence="7">
    <location>
        <begin position="323"/>
        <end position="345"/>
    </location>
</feature>
<dbReference type="GO" id="GO:0043021">
    <property type="term" value="F:ribonucleoprotein complex binding"/>
    <property type="evidence" value="ECO:0007669"/>
    <property type="project" value="UniProtKB-UniRule"/>
</dbReference>
<dbReference type="CDD" id="cd00200">
    <property type="entry name" value="WD40"/>
    <property type="match status" value="1"/>
</dbReference>
<dbReference type="GO" id="GO:0000463">
    <property type="term" value="P:maturation of LSU-rRNA from tricistronic rRNA transcript (SSU-rRNA, 5.8S rRNA, LSU-rRNA)"/>
    <property type="evidence" value="ECO:0007669"/>
    <property type="project" value="UniProtKB-UniRule"/>
</dbReference>
<keyword evidence="2 6" id="KW-0698">rRNA processing</keyword>
<evidence type="ECO:0000256" key="4">
    <source>
        <dbReference type="ARBA" id="ARBA00022737"/>
    </source>
</evidence>
<feature type="repeat" description="WD" evidence="7">
    <location>
        <begin position="203"/>
        <end position="235"/>
    </location>
</feature>
<dbReference type="Pfam" id="PF00400">
    <property type="entry name" value="WD40"/>
    <property type="match status" value="7"/>
</dbReference>
<accession>A0ABD3T499</accession>
<keyword evidence="10" id="KW-1185">Reference proteome</keyword>
<reference evidence="9 10" key="1">
    <citation type="submission" date="2024-11" db="EMBL/GenBank/DDBJ databases">
        <title>Chromosome-level genome assembly of the freshwater bivalve Anodonta woodiana.</title>
        <authorList>
            <person name="Chen X."/>
        </authorList>
    </citation>
    <scope>NUCLEOTIDE SEQUENCE [LARGE SCALE GENOMIC DNA]</scope>
    <source>
        <strain evidence="9">MN2024</strain>
        <tissue evidence="9">Gills</tissue>
    </source>
</reference>
<dbReference type="FunFam" id="2.130.10.10:FF:001898">
    <property type="entry name" value="Ribosome biogenesis protein WDR12 homolog"/>
    <property type="match status" value="1"/>
</dbReference>
<evidence type="ECO:0000256" key="7">
    <source>
        <dbReference type="PROSITE-ProRule" id="PRU00221"/>
    </source>
</evidence>
<keyword evidence="1 6" id="KW-0690">Ribosome biogenesis</keyword>
<dbReference type="InterPro" id="IPR020472">
    <property type="entry name" value="WD40_PAC1"/>
</dbReference>
<keyword evidence="4" id="KW-0677">Repeat</keyword>
<dbReference type="HAMAP" id="MF_03029">
    <property type="entry name" value="WDR12"/>
    <property type="match status" value="1"/>
</dbReference>
<dbReference type="AlphaFoldDB" id="A0ABD3T499"/>
<dbReference type="SMART" id="SM00320">
    <property type="entry name" value="WD40"/>
    <property type="match status" value="7"/>
</dbReference>
<feature type="repeat" description="WD" evidence="7">
    <location>
        <begin position="273"/>
        <end position="313"/>
    </location>
</feature>
<dbReference type="PANTHER" id="PTHR19855">
    <property type="entry name" value="WD40 REPEAT PROTEIN 12, 37"/>
    <property type="match status" value="1"/>
</dbReference>
<feature type="domain" description="NLE" evidence="8">
    <location>
        <begin position="20"/>
        <end position="86"/>
    </location>
</feature>
<protein>
    <recommendedName>
        <fullName evidence="6">Ribosome biogenesis protein WDR12 homolog</fullName>
    </recommendedName>
</protein>
<dbReference type="InterPro" id="IPR036322">
    <property type="entry name" value="WD40_repeat_dom_sf"/>
</dbReference>
<dbReference type="EMBL" id="JBJQND010000019">
    <property type="protein sequence ID" value="KAL3831739.1"/>
    <property type="molecule type" value="Genomic_DNA"/>
</dbReference>
<proteinExistence type="inferred from homology"/>
<comment type="subcellular location">
    <subcellularLocation>
        <location evidence="6">Nucleus</location>
        <location evidence="6">Nucleolus</location>
    </subcellularLocation>
    <subcellularLocation>
        <location evidence="6">Nucleus</location>
        <location evidence="6">Nucleoplasm</location>
    </subcellularLocation>
</comment>
<dbReference type="GO" id="GO:0005654">
    <property type="term" value="C:nucleoplasm"/>
    <property type="evidence" value="ECO:0007669"/>
    <property type="project" value="UniProtKB-SubCell"/>
</dbReference>
<evidence type="ECO:0000313" key="10">
    <source>
        <dbReference type="Proteomes" id="UP001634394"/>
    </source>
</evidence>
<comment type="caution">
    <text evidence="9">The sequence shown here is derived from an EMBL/GenBank/DDBJ whole genome shotgun (WGS) entry which is preliminary data.</text>
</comment>
<dbReference type="Pfam" id="PF08154">
    <property type="entry name" value="NLE"/>
    <property type="match status" value="1"/>
</dbReference>
<keyword evidence="3 7" id="KW-0853">WD repeat</keyword>
<comment type="function">
    <text evidence="6">Required for maturation of ribosomal RNAs and formation of the large ribosomal subunit.</text>
</comment>
<dbReference type="GO" id="GO:0000466">
    <property type="term" value="P:maturation of 5.8S rRNA from tricistronic rRNA transcript (SSU-rRNA, 5.8S rRNA, LSU-rRNA)"/>
    <property type="evidence" value="ECO:0007669"/>
    <property type="project" value="UniProtKB-UniRule"/>
</dbReference>
<dbReference type="InterPro" id="IPR001680">
    <property type="entry name" value="WD40_rpt"/>
</dbReference>
<dbReference type="Proteomes" id="UP001634394">
    <property type="component" value="Unassembled WGS sequence"/>
</dbReference>
<comment type="similarity">
    <text evidence="6">Belongs to the WD repeat WDR12/YTM1 family.</text>
</comment>
<gene>
    <name evidence="9" type="ORF">ACJMK2_023453</name>
</gene>